<dbReference type="Proteomes" id="UP000525987">
    <property type="component" value="Unassembled WGS sequence"/>
</dbReference>
<evidence type="ECO:0000313" key="1">
    <source>
        <dbReference type="EMBL" id="MBB3142903.1"/>
    </source>
</evidence>
<keyword evidence="2" id="KW-1185">Reference proteome</keyword>
<dbReference type="EMBL" id="JACHXM010000029">
    <property type="protein sequence ID" value="MBB3142903.1"/>
    <property type="molecule type" value="Genomic_DNA"/>
</dbReference>
<organism evidence="1 2">
    <name type="scientific">Halomonas organivorans</name>
    <dbReference type="NCBI Taxonomy" id="257772"/>
    <lineage>
        <taxon>Bacteria</taxon>
        <taxon>Pseudomonadati</taxon>
        <taxon>Pseudomonadota</taxon>
        <taxon>Gammaproteobacteria</taxon>
        <taxon>Oceanospirillales</taxon>
        <taxon>Halomonadaceae</taxon>
        <taxon>Halomonas</taxon>
    </lineage>
</organism>
<reference evidence="1 2" key="1">
    <citation type="submission" date="2020-08" db="EMBL/GenBank/DDBJ databases">
        <title>Genomic Encyclopedia of Type Strains, Phase III (KMG-III): the genomes of soil and plant-associated and newly described type strains.</title>
        <authorList>
            <person name="Whitman W."/>
        </authorList>
    </citation>
    <scope>NUCLEOTIDE SEQUENCE [LARGE SCALE GENOMIC DNA]</scope>
    <source>
        <strain evidence="1 2">CECT 5995</strain>
    </source>
</reference>
<accession>A0A7W5C350</accession>
<name>A0A7W5C350_9GAMM</name>
<evidence type="ECO:0000313" key="2">
    <source>
        <dbReference type="Proteomes" id="UP000525987"/>
    </source>
</evidence>
<proteinExistence type="predicted"/>
<comment type="caution">
    <text evidence="1">The sequence shown here is derived from an EMBL/GenBank/DDBJ whole genome shotgun (WGS) entry which is preliminary data.</text>
</comment>
<sequence>MPKGHHALTDALATAELLQVQIAYHYRPETPVGTIWS</sequence>
<gene>
    <name evidence="1" type="ORF">FHR96_003808</name>
</gene>
<protein>
    <submittedName>
        <fullName evidence="1">DNA polymerase III epsilon subunit-like protein</fullName>
    </submittedName>
</protein>
<dbReference type="AlphaFoldDB" id="A0A7W5C350"/>